<evidence type="ECO:0000313" key="3">
    <source>
        <dbReference type="EMBL" id="OLF05947.1"/>
    </source>
</evidence>
<keyword evidence="4" id="KW-1185">Reference proteome</keyword>
<dbReference type="EMBL" id="MSIE01000129">
    <property type="protein sequence ID" value="OLF05947.1"/>
    <property type="molecule type" value="Genomic_DNA"/>
</dbReference>
<feature type="transmembrane region" description="Helical" evidence="1">
    <location>
        <begin position="115"/>
        <end position="136"/>
    </location>
</feature>
<organism evidence="3 4">
    <name type="scientific">Actinophytocola xanthii</name>
    <dbReference type="NCBI Taxonomy" id="1912961"/>
    <lineage>
        <taxon>Bacteria</taxon>
        <taxon>Bacillati</taxon>
        <taxon>Actinomycetota</taxon>
        <taxon>Actinomycetes</taxon>
        <taxon>Pseudonocardiales</taxon>
        <taxon>Pseudonocardiaceae</taxon>
    </lineage>
</organism>
<dbReference type="Proteomes" id="UP000185596">
    <property type="component" value="Unassembled WGS sequence"/>
</dbReference>
<evidence type="ECO:0000313" key="4">
    <source>
        <dbReference type="Proteomes" id="UP000185596"/>
    </source>
</evidence>
<dbReference type="RefSeq" id="WP_075130401.1">
    <property type="nucleotide sequence ID" value="NZ_MSIE01000129.1"/>
</dbReference>
<proteinExistence type="predicted"/>
<gene>
    <name evidence="3" type="ORF">BU204_36720</name>
</gene>
<keyword evidence="1" id="KW-0812">Transmembrane</keyword>
<dbReference type="InterPro" id="IPR012551">
    <property type="entry name" value="DUF1707_SHOCT-like"/>
</dbReference>
<dbReference type="Pfam" id="PF08044">
    <property type="entry name" value="DUF1707"/>
    <property type="match status" value="1"/>
</dbReference>
<reference evidence="3 4" key="1">
    <citation type="submission" date="2016-12" db="EMBL/GenBank/DDBJ databases">
        <title>The draft genome sequence of Actinophytocola sp. 11-183.</title>
        <authorList>
            <person name="Wang W."/>
            <person name="Yuan L."/>
        </authorList>
    </citation>
    <scope>NUCLEOTIDE SEQUENCE [LARGE SCALE GENOMIC DNA]</scope>
    <source>
        <strain evidence="3 4">11-183</strain>
    </source>
</reference>
<sequence length="148" mass="16004">MAEIRVSSAERAEALTALEAHHASGRLSRTEYELRRRLATEARVRPELEILFEDLPAPHPDLSAAVAPRRQRRVYPEWPGGRAATRATRVLDVIGVLSLLVGLPAAIVATAVAGLWWTLVLVVGLAVVSLVLGVALMPPRPETEDHAG</sequence>
<feature type="transmembrane region" description="Helical" evidence="1">
    <location>
        <begin position="90"/>
        <end position="109"/>
    </location>
</feature>
<evidence type="ECO:0000256" key="1">
    <source>
        <dbReference type="SAM" id="Phobius"/>
    </source>
</evidence>
<name>A0A1Q8BUY5_9PSEU</name>
<dbReference type="AlphaFoldDB" id="A0A1Q8BUY5"/>
<dbReference type="OrthoDB" id="3534574at2"/>
<evidence type="ECO:0000259" key="2">
    <source>
        <dbReference type="Pfam" id="PF08044"/>
    </source>
</evidence>
<feature type="domain" description="DUF1707" evidence="2">
    <location>
        <begin position="4"/>
        <end position="56"/>
    </location>
</feature>
<comment type="caution">
    <text evidence="3">The sequence shown here is derived from an EMBL/GenBank/DDBJ whole genome shotgun (WGS) entry which is preliminary data.</text>
</comment>
<keyword evidence="1" id="KW-0472">Membrane</keyword>
<keyword evidence="1" id="KW-1133">Transmembrane helix</keyword>
<accession>A0A1Q8BUY5</accession>
<protein>
    <recommendedName>
        <fullName evidence="2">DUF1707 domain-containing protein</fullName>
    </recommendedName>
</protein>
<dbReference type="STRING" id="1912961.BU204_36720"/>